<evidence type="ECO:0000313" key="2">
    <source>
        <dbReference type="Proteomes" id="UP001139646"/>
    </source>
</evidence>
<comment type="caution">
    <text evidence="1">The sequence shown here is derived from an EMBL/GenBank/DDBJ whole genome shotgun (WGS) entry which is preliminary data.</text>
</comment>
<protein>
    <recommendedName>
        <fullName evidence="3">Nuclear transport factor 2 family protein</fullName>
    </recommendedName>
</protein>
<dbReference type="RefSeq" id="WP_242287003.1">
    <property type="nucleotide sequence ID" value="NZ_JAKKSL010000002.1"/>
</dbReference>
<sequence>METEKIVRLFNAYITAFKQYNLNDVVEFYHLPCTLHTPDKLVFLENEAECIKELENIFTQLKQANTRDILVSNASYTLVTDSVLLACVNWTFINEQGETFADFCAIYHLILIDNQLKIINVVSHELDNSITLDIPFELTD</sequence>
<evidence type="ECO:0008006" key="3">
    <source>
        <dbReference type="Google" id="ProtNLM"/>
    </source>
</evidence>
<keyword evidence="2" id="KW-1185">Reference proteome</keyword>
<dbReference type="EMBL" id="JAKKSL010000002">
    <property type="protein sequence ID" value="MCI2284573.1"/>
    <property type="molecule type" value="Genomic_DNA"/>
</dbReference>
<proteinExistence type="predicted"/>
<organism evidence="1 2">
    <name type="scientific">Colwellia maritima</name>
    <dbReference type="NCBI Taxonomy" id="2912588"/>
    <lineage>
        <taxon>Bacteria</taxon>
        <taxon>Pseudomonadati</taxon>
        <taxon>Pseudomonadota</taxon>
        <taxon>Gammaproteobacteria</taxon>
        <taxon>Alteromonadales</taxon>
        <taxon>Colwelliaceae</taxon>
        <taxon>Colwellia</taxon>
    </lineage>
</organism>
<reference evidence="1" key="1">
    <citation type="submission" date="2022-01" db="EMBL/GenBank/DDBJ databases">
        <title>Colwellia maritima, isolated from seawater.</title>
        <authorList>
            <person name="Kristyanto S."/>
            <person name="Jung J."/>
            <person name="Jeon C.O."/>
        </authorList>
    </citation>
    <scope>NUCLEOTIDE SEQUENCE</scope>
    <source>
        <strain evidence="1">MSW7</strain>
    </source>
</reference>
<evidence type="ECO:0000313" key="1">
    <source>
        <dbReference type="EMBL" id="MCI2284573.1"/>
    </source>
</evidence>
<gene>
    <name evidence="1" type="ORF">L3081_15710</name>
</gene>
<dbReference type="Proteomes" id="UP001139646">
    <property type="component" value="Unassembled WGS sequence"/>
</dbReference>
<accession>A0ABS9X2X0</accession>
<name>A0ABS9X2X0_9GAMM</name>